<keyword evidence="13" id="KW-1185">Reference proteome</keyword>
<evidence type="ECO:0000313" key="13">
    <source>
        <dbReference type="Proteomes" id="UP001157910"/>
    </source>
</evidence>
<feature type="compositionally biased region" description="Basic and acidic residues" evidence="9">
    <location>
        <begin position="1"/>
        <end position="12"/>
    </location>
</feature>
<evidence type="ECO:0000256" key="1">
    <source>
        <dbReference type="ARBA" id="ARBA00004236"/>
    </source>
</evidence>
<evidence type="ECO:0000256" key="10">
    <source>
        <dbReference type="SAM" id="Phobius"/>
    </source>
</evidence>
<dbReference type="Proteomes" id="UP001157910">
    <property type="component" value="Unassembled WGS sequence"/>
</dbReference>
<comment type="similarity">
    <text evidence="2">Belongs to the bacterial sugar transferase family.</text>
</comment>
<gene>
    <name evidence="12" type="ORF">SAMN06296065_11147</name>
</gene>
<evidence type="ECO:0000313" key="12">
    <source>
        <dbReference type="EMBL" id="SMP78564.1"/>
    </source>
</evidence>
<evidence type="ECO:0000256" key="8">
    <source>
        <dbReference type="ARBA" id="ARBA00023169"/>
    </source>
</evidence>
<evidence type="ECO:0000256" key="2">
    <source>
        <dbReference type="ARBA" id="ARBA00006464"/>
    </source>
</evidence>
<evidence type="ECO:0000256" key="3">
    <source>
        <dbReference type="ARBA" id="ARBA00022475"/>
    </source>
</evidence>
<keyword evidence="4 12" id="KW-0808">Transferase</keyword>
<evidence type="ECO:0000256" key="6">
    <source>
        <dbReference type="ARBA" id="ARBA00022989"/>
    </source>
</evidence>
<keyword evidence="5 10" id="KW-0812">Transmembrane</keyword>
<evidence type="ECO:0000259" key="11">
    <source>
        <dbReference type="Pfam" id="PF02397"/>
    </source>
</evidence>
<dbReference type="InterPro" id="IPR003362">
    <property type="entry name" value="Bact_transf"/>
</dbReference>
<keyword evidence="3" id="KW-1003">Cell membrane</keyword>
<dbReference type="Pfam" id="PF02397">
    <property type="entry name" value="Bac_transf"/>
    <property type="match status" value="1"/>
</dbReference>
<feature type="region of interest" description="Disordered" evidence="9">
    <location>
        <begin position="1"/>
        <end position="24"/>
    </location>
</feature>
<keyword evidence="7 10" id="KW-0472">Membrane</keyword>
<evidence type="ECO:0000256" key="4">
    <source>
        <dbReference type="ARBA" id="ARBA00022679"/>
    </source>
</evidence>
<reference evidence="12 13" key="1">
    <citation type="submission" date="2017-05" db="EMBL/GenBank/DDBJ databases">
        <authorList>
            <person name="Varghese N."/>
            <person name="Submissions S."/>
        </authorList>
    </citation>
    <scope>NUCLEOTIDE SEQUENCE [LARGE SCALE GENOMIC DNA]</scope>
    <source>
        <strain evidence="12 13">SM16</strain>
    </source>
</reference>
<protein>
    <submittedName>
        <fullName evidence="12">Sugar transferase involved in LPS biosynthesis (Colanic, teichoic acid)</fullName>
    </submittedName>
</protein>
<accession>A0ABY1QUX8</accession>
<comment type="subcellular location">
    <subcellularLocation>
        <location evidence="1">Cell membrane</location>
    </subcellularLocation>
</comment>
<evidence type="ECO:0000256" key="9">
    <source>
        <dbReference type="SAM" id="MobiDB-lite"/>
    </source>
</evidence>
<evidence type="ECO:0000256" key="5">
    <source>
        <dbReference type="ARBA" id="ARBA00022692"/>
    </source>
</evidence>
<evidence type="ECO:0000256" key="7">
    <source>
        <dbReference type="ARBA" id="ARBA00023136"/>
    </source>
</evidence>
<proteinExistence type="inferred from homology"/>
<keyword evidence="8" id="KW-0270">Exopolysaccharide synthesis</keyword>
<organism evidence="12 13">
    <name type="scientific">Novosphingobium panipatense</name>
    <dbReference type="NCBI Taxonomy" id="428991"/>
    <lineage>
        <taxon>Bacteria</taxon>
        <taxon>Pseudomonadati</taxon>
        <taxon>Pseudomonadota</taxon>
        <taxon>Alphaproteobacteria</taxon>
        <taxon>Sphingomonadales</taxon>
        <taxon>Sphingomonadaceae</taxon>
        <taxon>Novosphingobium</taxon>
    </lineage>
</organism>
<dbReference type="PANTHER" id="PTHR30576">
    <property type="entry name" value="COLANIC BIOSYNTHESIS UDP-GLUCOSE LIPID CARRIER TRANSFERASE"/>
    <property type="match status" value="1"/>
</dbReference>
<feature type="transmembrane region" description="Helical" evidence="10">
    <location>
        <begin position="61"/>
        <end position="84"/>
    </location>
</feature>
<sequence>MEAVSRHFENAEAKASVTPRRSPLKRKPHHLSVIANRDGAANLQAGLDATRRVQPLLGRPFDVTVALVAILVFLPLLILMALVIKVSAPGPVLFVQQRVGRDGRLFPCLKFRTMVVNAQDALHELLATCPEAQAEWDRDQKLRRDPRITQIGTILRKSSLDELPQLFNIVMGHMSIVGPRPIIEGEIERYGSRFGAYCSVRPGLTGLWQVSGRNEVSYEARVRLDAFYARRKSTLYDLGICLRTVPAVIGSRGVY</sequence>
<dbReference type="GO" id="GO:0016740">
    <property type="term" value="F:transferase activity"/>
    <property type="evidence" value="ECO:0007669"/>
    <property type="project" value="UniProtKB-KW"/>
</dbReference>
<dbReference type="PANTHER" id="PTHR30576:SF4">
    <property type="entry name" value="UNDECAPRENYL-PHOSPHATE GALACTOSE PHOSPHOTRANSFERASE"/>
    <property type="match status" value="1"/>
</dbReference>
<dbReference type="EMBL" id="FXUI01000011">
    <property type="protein sequence ID" value="SMP78564.1"/>
    <property type="molecule type" value="Genomic_DNA"/>
</dbReference>
<name>A0ABY1QUX8_9SPHN</name>
<comment type="caution">
    <text evidence="12">The sequence shown here is derived from an EMBL/GenBank/DDBJ whole genome shotgun (WGS) entry which is preliminary data.</text>
</comment>
<keyword evidence="6 10" id="KW-1133">Transmembrane helix</keyword>
<feature type="domain" description="Bacterial sugar transferase" evidence="11">
    <location>
        <begin position="59"/>
        <end position="249"/>
    </location>
</feature>